<dbReference type="Pfam" id="PF22895">
    <property type="entry name" value="DUF7024"/>
    <property type="match status" value="1"/>
</dbReference>
<dbReference type="Gene3D" id="3.40.50.2000">
    <property type="entry name" value="Glycogen Phosphorylase B"/>
    <property type="match status" value="1"/>
</dbReference>
<keyword evidence="3" id="KW-1185">Reference proteome</keyword>
<evidence type="ECO:0000313" key="3">
    <source>
        <dbReference type="Proteomes" id="UP000664303"/>
    </source>
</evidence>
<accession>A0A939DC46</accession>
<dbReference type="RefSeq" id="WP_206558629.1">
    <property type="nucleotide sequence ID" value="NZ_JAFKCZ010000001.1"/>
</dbReference>
<gene>
    <name evidence="2" type="ORF">JYP50_01225</name>
</gene>
<dbReference type="EMBL" id="JAFKCZ010000001">
    <property type="protein sequence ID" value="MBN7795191.1"/>
    <property type="molecule type" value="Genomic_DNA"/>
</dbReference>
<evidence type="ECO:0000259" key="1">
    <source>
        <dbReference type="Pfam" id="PF22895"/>
    </source>
</evidence>
<name>A0A939DC46_9GAMM</name>
<sequence length="702" mass="77695">MRLFLAYAEFNSRSIREGLGKADYSYYFVLRRYIPLLEEFGEVEVLDAPPTDDLVRRRKAAGGQVYFFSFTPPDKAVQLSECPVIPVFAWEYSSIPDEPFTGPGDDWVSILRASAGAITHSSHALNVLREQVGEGLPGASIPAPLWDDFSDLRARRGRAAPGGLSAIQLAGTVIDSASYDISNTAVKPRLGGGSNEVDSLRPQWGGEPLLMPLRKGVADDRATLIGFNDCEDWGVWTRSGFPWMMLQETVQGEVELVIEVCGYAENIGKPLYIELGEARACILLSETLRCHRLRLQVESPTSFLTFQGVGARAEGMPDPRDIGIGLSLLEIRRPEGAGDAGLELDLRAGGVGDSVVAHGFHPAEAQGRWTAQPWCLLELPRSVAGPLALSIEFFHSFQQPGSPVRLSLGGVEVELEIAEGATVAHCQFDGVAATDFLVFDGVSLQPSGNPEDSRQLGLGIARITLSRDSARPRSRLPTLKPPALPAGAILYTAVLNPNDGRKNWEDIVTAFVYAFRQQRDATLLIKIASQDMSLFFEDIFTFFMELHPFDCRLVFLQGYLDDTQYRDMVANTHFVVNASRGEGQCLPLMEFMSSGVPAIAPGNTAMGDYLDAGCGFPVRSSPELTYWPHDPRQVYRTCWHRIDWESLRDAFTASRKCWKWRRWRYNAMGRAAAESQRHYCGGERARESLGQFLEQVDRRMGD</sequence>
<dbReference type="CDD" id="cd01635">
    <property type="entry name" value="Glycosyltransferase_GTB-type"/>
    <property type="match status" value="1"/>
</dbReference>
<dbReference type="InterPro" id="IPR054288">
    <property type="entry name" value="DUF7024"/>
</dbReference>
<protein>
    <submittedName>
        <fullName evidence="2">Glycosyltransferase</fullName>
    </submittedName>
</protein>
<dbReference type="Proteomes" id="UP000664303">
    <property type="component" value="Unassembled WGS sequence"/>
</dbReference>
<dbReference type="SUPFAM" id="SSF53756">
    <property type="entry name" value="UDP-Glycosyltransferase/glycogen phosphorylase"/>
    <property type="match status" value="1"/>
</dbReference>
<reference evidence="2" key="1">
    <citation type="submission" date="2021-02" db="EMBL/GenBank/DDBJ databases">
        <title>PHA producing bacteria isolated from coastal sediment in Guangdong, Shenzhen.</title>
        <authorList>
            <person name="Zheng W."/>
            <person name="Yu S."/>
            <person name="Huang Y."/>
        </authorList>
    </citation>
    <scope>NUCLEOTIDE SEQUENCE</scope>
    <source>
        <strain evidence="2">TN14-10</strain>
    </source>
</reference>
<comment type="caution">
    <text evidence="2">The sequence shown here is derived from an EMBL/GenBank/DDBJ whole genome shotgun (WGS) entry which is preliminary data.</text>
</comment>
<proteinExistence type="predicted"/>
<dbReference type="AlphaFoldDB" id="A0A939DC46"/>
<dbReference type="PANTHER" id="PTHR46656:SF3">
    <property type="entry name" value="PUTATIVE-RELATED"/>
    <property type="match status" value="1"/>
</dbReference>
<evidence type="ECO:0000313" key="2">
    <source>
        <dbReference type="EMBL" id="MBN7795191.1"/>
    </source>
</evidence>
<dbReference type="PANTHER" id="PTHR46656">
    <property type="entry name" value="PUTATIVE-RELATED"/>
    <property type="match status" value="1"/>
</dbReference>
<organism evidence="2 3">
    <name type="scientific">Parahaliea mediterranea</name>
    <dbReference type="NCBI Taxonomy" id="651086"/>
    <lineage>
        <taxon>Bacteria</taxon>
        <taxon>Pseudomonadati</taxon>
        <taxon>Pseudomonadota</taxon>
        <taxon>Gammaproteobacteria</taxon>
        <taxon>Cellvibrionales</taxon>
        <taxon>Halieaceae</taxon>
        <taxon>Parahaliea</taxon>
    </lineage>
</organism>
<feature type="domain" description="DUF7024" evidence="1">
    <location>
        <begin position="216"/>
        <end position="331"/>
    </location>
</feature>